<feature type="transmembrane region" description="Helical" evidence="1">
    <location>
        <begin position="417"/>
        <end position="439"/>
    </location>
</feature>
<evidence type="ECO:0000313" key="2">
    <source>
        <dbReference type="EMBL" id="SQJ02348.1"/>
    </source>
</evidence>
<feature type="transmembrane region" description="Helical" evidence="1">
    <location>
        <begin position="299"/>
        <end position="325"/>
    </location>
</feature>
<dbReference type="PANTHER" id="PTHR30354">
    <property type="entry name" value="GNT FAMILY GLUCONATE TRANSPORTER"/>
    <property type="match status" value="1"/>
</dbReference>
<keyword evidence="1" id="KW-1133">Transmembrane helix</keyword>
<dbReference type="PANTHER" id="PTHR30354:SF7">
    <property type="entry name" value="BLL7963 PROTEIN"/>
    <property type="match status" value="1"/>
</dbReference>
<evidence type="ECO:0000256" key="1">
    <source>
        <dbReference type="SAM" id="Phobius"/>
    </source>
</evidence>
<gene>
    <name evidence="2" type="ORF">NCTC12112_01293</name>
</gene>
<feature type="transmembrane region" description="Helical" evidence="1">
    <location>
        <begin position="180"/>
        <end position="202"/>
    </location>
</feature>
<reference evidence="2 3" key="1">
    <citation type="submission" date="2018-06" db="EMBL/GenBank/DDBJ databases">
        <authorList>
            <consortium name="Pathogen Informatics"/>
            <person name="Doyle S."/>
        </authorList>
    </citation>
    <scope>NUCLEOTIDE SEQUENCE [LARGE SCALE GENOMIC DNA]</scope>
    <source>
        <strain evidence="2 3">NCTC12112</strain>
    </source>
</reference>
<evidence type="ECO:0000313" key="3">
    <source>
        <dbReference type="Proteomes" id="UP000249008"/>
    </source>
</evidence>
<dbReference type="GO" id="GO:0005886">
    <property type="term" value="C:plasma membrane"/>
    <property type="evidence" value="ECO:0007669"/>
    <property type="project" value="TreeGrafter"/>
</dbReference>
<name>A0AAX2JA91_9FUSO</name>
<dbReference type="AlphaFoldDB" id="A0AAX2JA91"/>
<dbReference type="InterPro" id="IPR003474">
    <property type="entry name" value="Glcn_transporter"/>
</dbReference>
<feature type="transmembrane region" description="Helical" evidence="1">
    <location>
        <begin position="31"/>
        <end position="49"/>
    </location>
</feature>
<dbReference type="KEGG" id="ful:C4N20_13630"/>
<accession>A0AAX2JA91</accession>
<dbReference type="Proteomes" id="UP000249008">
    <property type="component" value="Chromosome 1"/>
</dbReference>
<dbReference type="EMBL" id="LS483487">
    <property type="protein sequence ID" value="SQJ02348.1"/>
    <property type="molecule type" value="Genomic_DNA"/>
</dbReference>
<protein>
    <submittedName>
        <fullName evidence="2">H+/gluconate symporter and related permeases</fullName>
    </submittedName>
</protein>
<dbReference type="GO" id="GO:0015128">
    <property type="term" value="F:gluconate transmembrane transporter activity"/>
    <property type="evidence" value="ECO:0007669"/>
    <property type="project" value="InterPro"/>
</dbReference>
<feature type="transmembrane region" description="Helical" evidence="1">
    <location>
        <begin position="233"/>
        <end position="252"/>
    </location>
</feature>
<feature type="transmembrane region" description="Helical" evidence="1">
    <location>
        <begin position="6"/>
        <end position="24"/>
    </location>
</feature>
<keyword evidence="1" id="KW-0472">Membrane</keyword>
<feature type="transmembrane region" description="Helical" evidence="1">
    <location>
        <begin position="258"/>
        <end position="278"/>
    </location>
</feature>
<feature type="transmembrane region" description="Helical" evidence="1">
    <location>
        <begin position="100"/>
        <end position="133"/>
    </location>
</feature>
<feature type="transmembrane region" description="Helical" evidence="1">
    <location>
        <begin position="337"/>
        <end position="358"/>
    </location>
</feature>
<proteinExistence type="predicted"/>
<dbReference type="RefSeq" id="WP_005977658.1">
    <property type="nucleotide sequence ID" value="NZ_CABKNW010000002.1"/>
</dbReference>
<sequence>MDTLSVIGLILAVIVLVIGAYRGLGALPLTLLASLVVILTSRISIWTGFSQYYMNGYTSAYFSYFLLFCSSALYAKLMDISGCATSIGYQFIDWFGKKRVLLVSTLIISVLTYGGVSLFVVVYAVAPIMFLLFKEANFPRHLTMACLITGSATYTMTSLPGTTALTNVIPTQYLGTTLTAAPVFGILASIAMFTMAILYMGYAERLARKKGEEWTYPENIDPLLYEIKDRNQLPSVGVSFTPLVSLVLIIILGSRFVANSTMLAVLGMLVGAFLTYVLNISRFKDKNMKNIFTTGLEGGIASIGGLAGVVGFGTVVSNSIAFKYIVSWVLGLQLNPYVQAIVATMVVCAVTGSSSGGLKIMYDSLGKTFLAVPVNLPVLHRLSSISASALDTLPHSPGLFLMFAVLGLNHKTAYKHVFVCSIMIPLIVTVVSTIIIVMFL</sequence>
<feature type="transmembrane region" description="Helical" evidence="1">
    <location>
        <begin position="61"/>
        <end position="79"/>
    </location>
</feature>
<keyword evidence="1" id="KW-0812">Transmembrane</keyword>
<organism evidence="2 3">
    <name type="scientific">Fusobacterium ulcerans</name>
    <dbReference type="NCBI Taxonomy" id="861"/>
    <lineage>
        <taxon>Bacteria</taxon>
        <taxon>Fusobacteriati</taxon>
        <taxon>Fusobacteriota</taxon>
        <taxon>Fusobacteriia</taxon>
        <taxon>Fusobacteriales</taxon>
        <taxon>Fusobacteriaceae</taxon>
        <taxon>Fusobacterium</taxon>
    </lineage>
</organism>
<dbReference type="GeneID" id="78455862"/>